<evidence type="ECO:0000256" key="1">
    <source>
        <dbReference type="SAM" id="Phobius"/>
    </source>
</evidence>
<organism evidence="2 3">
    <name type="scientific">Caenorhabditis latens</name>
    <dbReference type="NCBI Taxonomy" id="1503980"/>
    <lineage>
        <taxon>Eukaryota</taxon>
        <taxon>Metazoa</taxon>
        <taxon>Ecdysozoa</taxon>
        <taxon>Nematoda</taxon>
        <taxon>Chromadorea</taxon>
        <taxon>Rhabditida</taxon>
        <taxon>Rhabditina</taxon>
        <taxon>Rhabditomorpha</taxon>
        <taxon>Rhabditoidea</taxon>
        <taxon>Rhabditidae</taxon>
        <taxon>Peloderinae</taxon>
        <taxon>Caenorhabditis</taxon>
    </lineage>
</organism>
<feature type="transmembrane region" description="Helical" evidence="1">
    <location>
        <begin position="53"/>
        <end position="72"/>
    </location>
</feature>
<comment type="caution">
    <text evidence="2">The sequence shown here is derived from an EMBL/GenBank/DDBJ whole genome shotgun (WGS) entry which is preliminary data.</text>
</comment>
<evidence type="ECO:0000313" key="3">
    <source>
        <dbReference type="Proteomes" id="UP000216463"/>
    </source>
</evidence>
<reference evidence="2" key="1">
    <citation type="submission" date="2017-07" db="EMBL/GenBank/DDBJ databases">
        <title>Caenorhabditis latens genome sequence.</title>
        <authorList>
            <person name="Fierst J.L."/>
        </authorList>
    </citation>
    <scope>NUCLEOTIDE SEQUENCE [LARGE SCALE GENOMIC DNA]</scope>
    <source>
        <strain evidence="2">PX534</strain>
    </source>
</reference>
<keyword evidence="1" id="KW-0812">Transmembrane</keyword>
<evidence type="ECO:0000313" key="2">
    <source>
        <dbReference type="EMBL" id="OZG15515.1"/>
    </source>
</evidence>
<keyword evidence="3" id="KW-1185">Reference proteome</keyword>
<dbReference type="Proteomes" id="UP000216463">
    <property type="component" value="Unassembled WGS sequence"/>
</dbReference>
<feature type="transmembrane region" description="Helical" evidence="1">
    <location>
        <begin position="84"/>
        <end position="110"/>
    </location>
</feature>
<gene>
    <name evidence="2" type="ORF">FL83_09993</name>
</gene>
<keyword evidence="1" id="KW-1133">Transmembrane helix</keyword>
<keyword evidence="1" id="KW-0472">Membrane</keyword>
<accession>A0A261C0J1</accession>
<feature type="non-terminal residue" evidence="2">
    <location>
        <position position="1"/>
    </location>
</feature>
<feature type="transmembrane region" description="Helical" evidence="1">
    <location>
        <begin position="117"/>
        <end position="142"/>
    </location>
</feature>
<dbReference type="AlphaFoldDB" id="A0A261C0J1"/>
<proteinExistence type="predicted"/>
<name>A0A261C0J1_9PELO</name>
<sequence length="199" mass="23041">MKMSKDPKKKEISNTFITMSTISDKLSTDQNYFSVPAPPKPTRICGYFGVHKVAILGILFNAISLFAFYVYVLVRLIQKTPKNYVEFIVISSVIIVLILSFSMLFIMAVFRARPKFLLPYMVLNTILFFAYAGAIIGSTITVPDEIREEVNGQDRSYKIADIILLRVAFLLFGAFEIFFIYSYIWTYIDVRRLYLFNRR</sequence>
<feature type="transmembrane region" description="Helical" evidence="1">
    <location>
        <begin position="162"/>
        <end position="188"/>
    </location>
</feature>
<dbReference type="EMBL" id="NIPN01000055">
    <property type="protein sequence ID" value="OZG15515.1"/>
    <property type="molecule type" value="Genomic_DNA"/>
</dbReference>
<protein>
    <submittedName>
        <fullName evidence="2">Uncharacterized protein</fullName>
    </submittedName>
</protein>